<dbReference type="OrthoDB" id="8947657at2759"/>
<accession>A0A8C6V9P1</accession>
<dbReference type="AlphaFoldDB" id="A0A8C6V9P1"/>
<keyword evidence="1" id="KW-0732">Signal</keyword>
<dbReference type="PANTHER" id="PTHR23268">
    <property type="entry name" value="T-CELL RECEPTOR BETA CHAIN"/>
    <property type="match status" value="1"/>
</dbReference>
<evidence type="ECO:0000256" key="1">
    <source>
        <dbReference type="ARBA" id="ARBA00022729"/>
    </source>
</evidence>
<evidence type="ECO:0000313" key="4">
    <source>
        <dbReference type="Ensembl" id="ENSNNAP00000000986.1"/>
    </source>
</evidence>
<evidence type="ECO:0000313" key="5">
    <source>
        <dbReference type="Proteomes" id="UP000694559"/>
    </source>
</evidence>
<reference evidence="4" key="2">
    <citation type="submission" date="2025-09" db="UniProtKB">
        <authorList>
            <consortium name="Ensembl"/>
        </authorList>
    </citation>
    <scope>IDENTIFICATION</scope>
</reference>
<dbReference type="InterPro" id="IPR013783">
    <property type="entry name" value="Ig-like_fold"/>
</dbReference>
<dbReference type="GO" id="GO:0007166">
    <property type="term" value="P:cell surface receptor signaling pathway"/>
    <property type="evidence" value="ECO:0007669"/>
    <property type="project" value="TreeGrafter"/>
</dbReference>
<dbReference type="Ensembl" id="ENSNNAT00000001038.1">
    <property type="protein sequence ID" value="ENSNNAP00000000986.1"/>
    <property type="gene ID" value="ENSNNAG00000000713.1"/>
</dbReference>
<dbReference type="InterPro" id="IPR050413">
    <property type="entry name" value="TCR_beta_variable"/>
</dbReference>
<name>A0A8C6V9P1_NAJNA</name>
<protein>
    <recommendedName>
        <fullName evidence="3">Immunoglobulin V-set domain-containing protein</fullName>
    </recommendedName>
</protein>
<evidence type="ECO:0000259" key="3">
    <source>
        <dbReference type="Pfam" id="PF07686"/>
    </source>
</evidence>
<dbReference type="GeneTree" id="ENSGT00960000189416"/>
<dbReference type="GO" id="GO:0005886">
    <property type="term" value="C:plasma membrane"/>
    <property type="evidence" value="ECO:0007669"/>
    <property type="project" value="TreeGrafter"/>
</dbReference>
<dbReference type="SUPFAM" id="SSF48726">
    <property type="entry name" value="Immunoglobulin"/>
    <property type="match status" value="1"/>
</dbReference>
<dbReference type="InterPro" id="IPR036179">
    <property type="entry name" value="Ig-like_dom_sf"/>
</dbReference>
<proteinExistence type="predicted"/>
<dbReference type="Proteomes" id="UP000694559">
    <property type="component" value="Unplaced"/>
</dbReference>
<dbReference type="Gene3D" id="2.60.40.10">
    <property type="entry name" value="Immunoglobulins"/>
    <property type="match status" value="1"/>
</dbReference>
<dbReference type="GO" id="GO:0002376">
    <property type="term" value="P:immune system process"/>
    <property type="evidence" value="ECO:0007669"/>
    <property type="project" value="UniProtKB-KW"/>
</dbReference>
<keyword evidence="2" id="KW-0391">Immunity</keyword>
<evidence type="ECO:0000256" key="2">
    <source>
        <dbReference type="ARBA" id="ARBA00022859"/>
    </source>
</evidence>
<reference evidence="4" key="1">
    <citation type="submission" date="2025-08" db="UniProtKB">
        <authorList>
            <consortium name="Ensembl"/>
        </authorList>
    </citation>
    <scope>IDENTIFICATION</scope>
</reference>
<dbReference type="InterPro" id="IPR013106">
    <property type="entry name" value="Ig_V-set"/>
</dbReference>
<dbReference type="Pfam" id="PF07686">
    <property type="entry name" value="V-set"/>
    <property type="match status" value="1"/>
</dbReference>
<organism evidence="4 5">
    <name type="scientific">Naja naja</name>
    <name type="common">Indian cobra</name>
    <dbReference type="NCBI Taxonomy" id="35670"/>
    <lineage>
        <taxon>Eukaryota</taxon>
        <taxon>Metazoa</taxon>
        <taxon>Chordata</taxon>
        <taxon>Craniata</taxon>
        <taxon>Vertebrata</taxon>
        <taxon>Euteleostomi</taxon>
        <taxon>Lepidosauria</taxon>
        <taxon>Squamata</taxon>
        <taxon>Bifurcata</taxon>
        <taxon>Unidentata</taxon>
        <taxon>Episquamata</taxon>
        <taxon>Toxicofera</taxon>
        <taxon>Serpentes</taxon>
        <taxon>Colubroidea</taxon>
        <taxon>Elapidae</taxon>
        <taxon>Elapinae</taxon>
        <taxon>Naja</taxon>
    </lineage>
</organism>
<keyword evidence="5" id="KW-1185">Reference proteome</keyword>
<sequence length="140" mass="15513">MGVSNVKTGCNLAIEVLGSAVTVTQTPSFISDLTGQNISFSCSMDDTSYRFYLYHQLPGKTELKLLAYLPTASKTIQDIPPELKDRLKGEGSKSVNPEKRHMRLDLLKLQASDTGLYLCAWPVRSLQAAVKEKMDTILFL</sequence>
<feature type="domain" description="Immunoglobulin V-set" evidence="3">
    <location>
        <begin position="26"/>
        <end position="121"/>
    </location>
</feature>